<protein>
    <submittedName>
        <fullName evidence="2">(Mediterranean fruit fly) hypothetical protein</fullName>
    </submittedName>
</protein>
<gene>
    <name evidence="2" type="ORF">CCAP1982_LOCUS1636</name>
</gene>
<sequence length="80" mass="8995">MSLGLRGMAAGGIIGGVLGSVAGVASLALLYASGTSMEEIRYWQYKWRIDRDNMIHQAMRNKRRRIQHILNFQRSRSESG</sequence>
<dbReference type="EMBL" id="CAJHJT010000001">
    <property type="protein sequence ID" value="CAD6992797.1"/>
    <property type="molecule type" value="Genomic_DNA"/>
</dbReference>
<comment type="caution">
    <text evidence="2">The sequence shown here is derived from an EMBL/GenBank/DDBJ whole genome shotgun (WGS) entry which is preliminary data.</text>
</comment>
<dbReference type="Proteomes" id="UP000606786">
    <property type="component" value="Unassembled WGS sequence"/>
</dbReference>
<name>A0A811U441_CERCA</name>
<evidence type="ECO:0000313" key="2">
    <source>
        <dbReference type="EMBL" id="CAD6992797.1"/>
    </source>
</evidence>
<proteinExistence type="predicted"/>
<feature type="transmembrane region" description="Helical" evidence="1">
    <location>
        <begin position="12"/>
        <end position="32"/>
    </location>
</feature>
<keyword evidence="1" id="KW-1133">Transmembrane helix</keyword>
<evidence type="ECO:0000313" key="3">
    <source>
        <dbReference type="Proteomes" id="UP000606786"/>
    </source>
</evidence>
<evidence type="ECO:0000256" key="1">
    <source>
        <dbReference type="SAM" id="Phobius"/>
    </source>
</evidence>
<keyword evidence="1" id="KW-0472">Membrane</keyword>
<accession>A0A811U441</accession>
<keyword evidence="3" id="KW-1185">Reference proteome</keyword>
<keyword evidence="1" id="KW-0812">Transmembrane</keyword>
<organism evidence="2 3">
    <name type="scientific">Ceratitis capitata</name>
    <name type="common">Mediterranean fruit fly</name>
    <name type="synonym">Tephritis capitata</name>
    <dbReference type="NCBI Taxonomy" id="7213"/>
    <lineage>
        <taxon>Eukaryota</taxon>
        <taxon>Metazoa</taxon>
        <taxon>Ecdysozoa</taxon>
        <taxon>Arthropoda</taxon>
        <taxon>Hexapoda</taxon>
        <taxon>Insecta</taxon>
        <taxon>Pterygota</taxon>
        <taxon>Neoptera</taxon>
        <taxon>Endopterygota</taxon>
        <taxon>Diptera</taxon>
        <taxon>Brachycera</taxon>
        <taxon>Muscomorpha</taxon>
        <taxon>Tephritoidea</taxon>
        <taxon>Tephritidae</taxon>
        <taxon>Ceratitis</taxon>
        <taxon>Ceratitis</taxon>
    </lineage>
</organism>
<reference evidence="2" key="1">
    <citation type="submission" date="2020-11" db="EMBL/GenBank/DDBJ databases">
        <authorList>
            <person name="Whitehead M."/>
        </authorList>
    </citation>
    <scope>NUCLEOTIDE SEQUENCE</scope>
    <source>
        <strain evidence="2">EGII</strain>
    </source>
</reference>
<dbReference type="AlphaFoldDB" id="A0A811U441"/>